<dbReference type="Proteomes" id="UP000181969">
    <property type="component" value="Unassembled WGS sequence"/>
</dbReference>
<dbReference type="RefSeq" id="WP_074751148.1">
    <property type="nucleotide sequence ID" value="NZ_BLXU01000014.1"/>
</dbReference>
<dbReference type="Gene3D" id="3.40.50.10440">
    <property type="entry name" value="Dihydroxyacetone kinase, domain 1"/>
    <property type="match status" value="1"/>
</dbReference>
<dbReference type="PANTHER" id="PTHR33434">
    <property type="entry name" value="DEGV DOMAIN-CONTAINING PROTEIN DR_1986-RELATED"/>
    <property type="match status" value="1"/>
</dbReference>
<sequence length="290" mass="31767">MTFRIVTDSTADLSEDYLQKHDITVLGMTVTIGEQTYPTIGENSLSNEHLLREIKAGKTVQTSQINSGQFSELFKKFISQNPEEEIVYLAFSSGLSGTYQSALIAREMVLEEYPKAKITVVDTLAAASGEGFLVQEMVNLRASGKSLTEALPIFEALILRLKSLFMVDDLNHLARGGRIPKAVAMVGTMANIKPLLTVDAEGKLTQLTKVRGKKKAIKSLVDMTLEEMDPDYSRVIVAYSGSETVAQEVKDTFLAHHVDTVDIRPLSPTIVTHTGSGTLAIFSIAKKNRN</sequence>
<dbReference type="Pfam" id="PF02645">
    <property type="entry name" value="DegV"/>
    <property type="match status" value="1"/>
</dbReference>
<dbReference type="InterPro" id="IPR050270">
    <property type="entry name" value="DegV_domain_contain"/>
</dbReference>
<dbReference type="Gene3D" id="3.30.1180.10">
    <property type="match status" value="1"/>
</dbReference>
<name>A0A1I4H066_9LACT</name>
<evidence type="ECO:0000313" key="3">
    <source>
        <dbReference type="EMBL" id="GFO52686.1"/>
    </source>
</evidence>
<reference evidence="5" key="3">
    <citation type="submission" date="2023-02" db="EMBL/GenBank/DDBJ databases">
        <title>Comparative genomics and fermentation flavor characterization of five lactic acid bacteria reveal flavor biosynthesis metabolic pathways in fermented muskmelon puree.</title>
        <authorList>
            <person name="Yuan L."/>
            <person name="Li M."/>
            <person name="Xu X."/>
            <person name="Lao F."/>
            <person name="Wu J."/>
        </authorList>
    </citation>
    <scope>NUCLEOTIDE SEQUENCE</scope>
    <source>
        <strain evidence="5">Pa-2</strain>
    </source>
</reference>
<evidence type="ECO:0000313" key="4">
    <source>
        <dbReference type="EMBL" id="SFL35575.1"/>
    </source>
</evidence>
<accession>A0A1I4H066</accession>
<dbReference type="Proteomes" id="UP000504756">
    <property type="component" value="Unassembled WGS sequence"/>
</dbReference>
<dbReference type="PANTHER" id="PTHR33434:SF2">
    <property type="entry name" value="FATTY ACID-BINDING PROTEIN TM_1468"/>
    <property type="match status" value="1"/>
</dbReference>
<dbReference type="OrthoDB" id="9780660at2"/>
<dbReference type="GO" id="GO:0008289">
    <property type="term" value="F:lipid binding"/>
    <property type="evidence" value="ECO:0007669"/>
    <property type="project" value="UniProtKB-KW"/>
</dbReference>
<comment type="function">
    <text evidence="1">May bind long-chain fatty acids, such as palmitate, and may play a role in lipid transport or fatty acid metabolism.</text>
</comment>
<dbReference type="PROSITE" id="PS51482">
    <property type="entry name" value="DEGV"/>
    <property type="match status" value="1"/>
</dbReference>
<dbReference type="InterPro" id="IPR043168">
    <property type="entry name" value="DegV_C"/>
</dbReference>
<dbReference type="Proteomes" id="UP001217324">
    <property type="component" value="Chromosome"/>
</dbReference>
<evidence type="ECO:0000256" key="1">
    <source>
        <dbReference type="ARBA" id="ARBA00003238"/>
    </source>
</evidence>
<evidence type="ECO:0000256" key="2">
    <source>
        <dbReference type="ARBA" id="ARBA00023121"/>
    </source>
</evidence>
<reference evidence="3 7" key="2">
    <citation type="submission" date="2020-06" db="EMBL/GenBank/DDBJ databases">
        <title>Draft genome sequence of Lactic acid bacteria from Okinawan-style tofu.</title>
        <authorList>
            <person name="Takara I."/>
            <person name="Ikematsu S."/>
        </authorList>
    </citation>
    <scope>NUCLEOTIDE SEQUENCE [LARGE SCALE GENOMIC DNA]</scope>
    <source>
        <strain evidence="7">lg38</strain>
        <strain evidence="3">Lg38</strain>
    </source>
</reference>
<proteinExistence type="predicted"/>
<dbReference type="AlphaFoldDB" id="A0A1I4H066"/>
<dbReference type="EMBL" id="FOTJ01000006">
    <property type="protein sequence ID" value="SFL35575.1"/>
    <property type="molecule type" value="Genomic_DNA"/>
</dbReference>
<reference evidence="4 6" key="1">
    <citation type="submission" date="2016-10" db="EMBL/GenBank/DDBJ databases">
        <authorList>
            <person name="de Groot N.N."/>
        </authorList>
    </citation>
    <scope>NUCLEOTIDE SEQUENCE [LARGE SCALE GENOMIC DNA]</scope>
    <source>
        <strain evidence="4 6">M79</strain>
    </source>
</reference>
<evidence type="ECO:0000313" key="5">
    <source>
        <dbReference type="EMBL" id="WEA13408.1"/>
    </source>
</evidence>
<protein>
    <submittedName>
        <fullName evidence="3">DegV domain-containing protein YteA</fullName>
    </submittedName>
    <submittedName>
        <fullName evidence="5">DegV family protein</fullName>
    </submittedName>
    <submittedName>
        <fullName evidence="4">EDD domain protein, DegV family</fullName>
    </submittedName>
</protein>
<dbReference type="EMBL" id="BLXU01000014">
    <property type="protein sequence ID" value="GFO52686.1"/>
    <property type="molecule type" value="Genomic_DNA"/>
</dbReference>
<dbReference type="SUPFAM" id="SSF82549">
    <property type="entry name" value="DAK1/DegV-like"/>
    <property type="match status" value="1"/>
</dbReference>
<dbReference type="Gene3D" id="2.20.28.50">
    <property type="entry name" value="degv family protein"/>
    <property type="match status" value="1"/>
</dbReference>
<gene>
    <name evidence="3" type="primary">yteA</name>
    <name evidence="3" type="ORF">ikelab_19610</name>
    <name evidence="5" type="ORF">PWF74_07775</name>
    <name evidence="4" type="ORF">SAMN05216438_10653</name>
</gene>
<keyword evidence="2" id="KW-0446">Lipid-binding</keyword>
<evidence type="ECO:0000313" key="6">
    <source>
        <dbReference type="Proteomes" id="UP000181969"/>
    </source>
</evidence>
<dbReference type="NCBIfam" id="TIGR00762">
    <property type="entry name" value="DegV"/>
    <property type="match status" value="1"/>
</dbReference>
<evidence type="ECO:0000313" key="7">
    <source>
        <dbReference type="Proteomes" id="UP000504756"/>
    </source>
</evidence>
<dbReference type="EMBL" id="CP118627">
    <property type="protein sequence ID" value="WEA13408.1"/>
    <property type="molecule type" value="Genomic_DNA"/>
</dbReference>
<organism evidence="4 6">
    <name type="scientific">Lactococcus garvieae</name>
    <dbReference type="NCBI Taxonomy" id="1363"/>
    <lineage>
        <taxon>Bacteria</taxon>
        <taxon>Bacillati</taxon>
        <taxon>Bacillota</taxon>
        <taxon>Bacilli</taxon>
        <taxon>Lactobacillales</taxon>
        <taxon>Streptococcaceae</taxon>
        <taxon>Lactococcus</taxon>
    </lineage>
</organism>
<dbReference type="InterPro" id="IPR003797">
    <property type="entry name" value="DegV"/>
</dbReference>